<dbReference type="InterPro" id="IPR050789">
    <property type="entry name" value="Diverse_Enzym_Activities"/>
</dbReference>
<dbReference type="Pfam" id="PF00144">
    <property type="entry name" value="Beta-lactamase"/>
    <property type="match status" value="1"/>
</dbReference>
<dbReference type="EMBL" id="VFSU01000024">
    <property type="protein sequence ID" value="TPE60990.1"/>
    <property type="molecule type" value="Genomic_DNA"/>
</dbReference>
<name>A0A501XK87_9SPHN</name>
<sequence>MAALNADMQRFAASLLPINRIEGEDVRWTVEERLSHYSCPGMAVCVIADGEIAQSAGFGMLTPGGAAVQADTIFAGASISKPLTAVLALQLVEQGRISLDAPVNTYLRSWKIPENDFTKQRPVTLRHLLSHRAGTTVHGFGAYPRHKPVPTLLDILDGRPPSPTPRVEVDRLPGEAARYSGGGTQIVQLIIEEAYGSDYASVAQEKIFAPLAMHRSTFAQPLPAVLEPLAAQGHHADGRVVDGRFTFTPQLAAGGVYTSAPDYARFMIECRNAWAGRSNRLLLGQPLAREMMTNQGGGQFALGWEVFGSGASARFGHGGSNEGYQCNSSCNLEQGWGGVVLTNGLGGLMLYHEVLNGMAATFGWDGYLRQPRRVRPIEGEETRRYAGRYRIVSGVDAPYIDISVRDGRLTSHIEGMILPPGPIYMDENGRFFSQQMPGETEVRYDAAGQAVTLIAYADGEIELLRAERVGDM</sequence>
<proteinExistence type="predicted"/>
<evidence type="ECO:0000259" key="1">
    <source>
        <dbReference type="Pfam" id="PF00144"/>
    </source>
</evidence>
<dbReference type="PANTHER" id="PTHR43283">
    <property type="entry name" value="BETA-LACTAMASE-RELATED"/>
    <property type="match status" value="1"/>
</dbReference>
<dbReference type="RefSeq" id="WP_140928048.1">
    <property type="nucleotide sequence ID" value="NZ_VFSU01000024.1"/>
</dbReference>
<dbReference type="PANTHER" id="PTHR43283:SF18">
    <property type="match status" value="1"/>
</dbReference>
<gene>
    <name evidence="2" type="ORF">FJQ54_08780</name>
</gene>
<dbReference type="Gene3D" id="3.40.710.10">
    <property type="entry name" value="DD-peptidase/beta-lactamase superfamily"/>
    <property type="match status" value="1"/>
</dbReference>
<dbReference type="InterPro" id="IPR012338">
    <property type="entry name" value="Beta-lactam/transpept-like"/>
</dbReference>
<dbReference type="OrthoDB" id="113033at2"/>
<dbReference type="SUPFAM" id="SSF56601">
    <property type="entry name" value="beta-lactamase/transpeptidase-like"/>
    <property type="match status" value="1"/>
</dbReference>
<keyword evidence="3" id="KW-1185">Reference proteome</keyword>
<protein>
    <submittedName>
        <fullName evidence="2">Beta-lactamase family protein</fullName>
    </submittedName>
</protein>
<organism evidence="2 3">
    <name type="scientific">Sandaracinobacter neustonicus</name>
    <dbReference type="NCBI Taxonomy" id="1715348"/>
    <lineage>
        <taxon>Bacteria</taxon>
        <taxon>Pseudomonadati</taxon>
        <taxon>Pseudomonadota</taxon>
        <taxon>Alphaproteobacteria</taxon>
        <taxon>Sphingomonadales</taxon>
        <taxon>Sphingosinicellaceae</taxon>
        <taxon>Sandaracinobacter</taxon>
    </lineage>
</organism>
<reference evidence="2 3" key="1">
    <citation type="submission" date="2019-06" db="EMBL/GenBank/DDBJ databases">
        <authorList>
            <person name="Lee I."/>
            <person name="Jang G.I."/>
            <person name="Hwang C.Y."/>
        </authorList>
    </citation>
    <scope>NUCLEOTIDE SEQUENCE [LARGE SCALE GENOMIC DNA]</scope>
    <source>
        <strain evidence="2 3">PAMC 28131</strain>
    </source>
</reference>
<evidence type="ECO:0000313" key="3">
    <source>
        <dbReference type="Proteomes" id="UP000319897"/>
    </source>
</evidence>
<dbReference type="Proteomes" id="UP000319897">
    <property type="component" value="Unassembled WGS sequence"/>
</dbReference>
<dbReference type="InterPro" id="IPR001466">
    <property type="entry name" value="Beta-lactam-related"/>
</dbReference>
<accession>A0A501XK87</accession>
<comment type="caution">
    <text evidence="2">The sequence shown here is derived from an EMBL/GenBank/DDBJ whole genome shotgun (WGS) entry which is preliminary data.</text>
</comment>
<evidence type="ECO:0000313" key="2">
    <source>
        <dbReference type="EMBL" id="TPE60990.1"/>
    </source>
</evidence>
<feature type="domain" description="Beta-lactamase-related" evidence="1">
    <location>
        <begin position="29"/>
        <end position="347"/>
    </location>
</feature>
<dbReference type="AlphaFoldDB" id="A0A501XK87"/>